<accession>A0ABD5YZ08</accession>
<gene>
    <name evidence="2" type="ORF">ACFQL7_21300</name>
</gene>
<dbReference type="Pfam" id="PF01872">
    <property type="entry name" value="RibD_C"/>
    <property type="match status" value="1"/>
</dbReference>
<dbReference type="Proteomes" id="UP001596417">
    <property type="component" value="Unassembled WGS sequence"/>
</dbReference>
<dbReference type="GeneID" id="76201776"/>
<reference evidence="2 3" key="1">
    <citation type="journal article" date="2019" name="Int. J. Syst. Evol. Microbiol.">
        <title>The Global Catalogue of Microorganisms (GCM) 10K type strain sequencing project: providing services to taxonomists for standard genome sequencing and annotation.</title>
        <authorList>
            <consortium name="The Broad Institute Genomics Platform"/>
            <consortium name="The Broad Institute Genome Sequencing Center for Infectious Disease"/>
            <person name="Wu L."/>
            <person name="Ma J."/>
        </authorList>
    </citation>
    <scope>NUCLEOTIDE SEQUENCE [LARGE SCALE GENOMIC DNA]</scope>
    <source>
        <strain evidence="2 3">RDMS1</strain>
    </source>
</reference>
<dbReference type="PANTHER" id="PTHR38011:SF2">
    <property type="entry name" value="BIFUNCTIONAL DEAMINASE-REDUCTASE DOMAIN PROTEIN"/>
    <property type="match status" value="1"/>
</dbReference>
<dbReference type="RefSeq" id="WP_264556464.1">
    <property type="nucleotide sequence ID" value="NZ_CP109980.1"/>
</dbReference>
<dbReference type="Gene3D" id="3.40.430.10">
    <property type="entry name" value="Dihydrofolate Reductase, subunit A"/>
    <property type="match status" value="1"/>
</dbReference>
<comment type="caution">
    <text evidence="2">The sequence shown here is derived from an EMBL/GenBank/DDBJ whole genome shotgun (WGS) entry which is preliminary data.</text>
</comment>
<dbReference type="SUPFAM" id="SSF53597">
    <property type="entry name" value="Dihydrofolate reductase-like"/>
    <property type="match status" value="1"/>
</dbReference>
<proteinExistence type="predicted"/>
<dbReference type="EMBL" id="JBHTAX010000004">
    <property type="protein sequence ID" value="MFC7192090.1"/>
    <property type="molecule type" value="Genomic_DNA"/>
</dbReference>
<feature type="domain" description="Bacterial bifunctional deaminase-reductase C-terminal" evidence="1">
    <location>
        <begin position="19"/>
        <end position="202"/>
    </location>
</feature>
<evidence type="ECO:0000313" key="3">
    <source>
        <dbReference type="Proteomes" id="UP001596417"/>
    </source>
</evidence>
<evidence type="ECO:0000259" key="1">
    <source>
        <dbReference type="Pfam" id="PF01872"/>
    </source>
</evidence>
<organism evidence="2 3">
    <name type="scientific">Halocatena marina</name>
    <dbReference type="NCBI Taxonomy" id="2934937"/>
    <lineage>
        <taxon>Archaea</taxon>
        <taxon>Methanobacteriati</taxon>
        <taxon>Methanobacteriota</taxon>
        <taxon>Stenosarchaea group</taxon>
        <taxon>Halobacteria</taxon>
        <taxon>Halobacteriales</taxon>
        <taxon>Natronomonadaceae</taxon>
        <taxon>Halocatena</taxon>
    </lineage>
</organism>
<protein>
    <submittedName>
        <fullName evidence="2">Dihydrofolate reductase family protein</fullName>
    </submittedName>
</protein>
<dbReference type="AlphaFoldDB" id="A0ABD5YZ08"/>
<dbReference type="InterPro" id="IPR024072">
    <property type="entry name" value="DHFR-like_dom_sf"/>
</dbReference>
<dbReference type="InterPro" id="IPR002734">
    <property type="entry name" value="RibDG_C"/>
</dbReference>
<sequence>MTEENRTSDDQTETTPGTLVVGTFLTLDGVMQAPGDPDEDRDGGFEFGGWVVNYWNDQMQEVLNDQFAEVDSLLLGRKTYEIFAAHWPNVDTEDDPVGTKLNSMPKHVVSRTLDAVEWNNSSLLSGDVAEAVANLKEDHEDVILVQGSQNLIQTLLADDLVDAFWIWVVPLVLGEGKRLFGDGTVPTGLELTYADTSSTGVQLLRYERAGEIDYGSFALEEP</sequence>
<name>A0ABD5YZ08_9EURY</name>
<dbReference type="InterPro" id="IPR050765">
    <property type="entry name" value="Riboflavin_Biosynth_HTPR"/>
</dbReference>
<dbReference type="PANTHER" id="PTHR38011">
    <property type="entry name" value="DIHYDROFOLATE REDUCTASE FAMILY PROTEIN (AFU_ORTHOLOGUE AFUA_8G06820)"/>
    <property type="match status" value="1"/>
</dbReference>
<keyword evidence="3" id="KW-1185">Reference proteome</keyword>
<evidence type="ECO:0000313" key="2">
    <source>
        <dbReference type="EMBL" id="MFC7192090.1"/>
    </source>
</evidence>